<dbReference type="NCBIfam" id="TIGR01725">
    <property type="entry name" value="phge_HK97_gp10"/>
    <property type="match status" value="1"/>
</dbReference>
<proteinExistence type="predicted"/>
<dbReference type="Pfam" id="PF04883">
    <property type="entry name" value="HK97-gp10_like"/>
    <property type="match status" value="1"/>
</dbReference>
<sequence length="109" mass="12314">MKVDIDITDYTEEITAGIKAAIKRTLIRIGLEAEAYAKKAVHVVTGRLRNSITHYVKGNSVFIGSNVEYARYEEEGTSKRPPHPYLRPAVTHNMDKWKQIVEDELENGG</sequence>
<protein>
    <submittedName>
        <fullName evidence="1">Putative tail component</fullName>
    </submittedName>
</protein>
<dbReference type="EMBL" id="BK014965">
    <property type="protein sequence ID" value="DAD84697.1"/>
    <property type="molecule type" value="Genomic_DNA"/>
</dbReference>
<evidence type="ECO:0000313" key="1">
    <source>
        <dbReference type="EMBL" id="DAD84697.1"/>
    </source>
</evidence>
<name>A0A8S5MQU9_9CAUD</name>
<dbReference type="InterPro" id="IPR010064">
    <property type="entry name" value="HK97-gp10_tail"/>
</dbReference>
<organism evidence="1">
    <name type="scientific">Siphoviridae sp. ctqED62</name>
    <dbReference type="NCBI Taxonomy" id="2826468"/>
    <lineage>
        <taxon>Viruses</taxon>
        <taxon>Duplodnaviria</taxon>
        <taxon>Heunggongvirae</taxon>
        <taxon>Uroviricota</taxon>
        <taxon>Caudoviricetes</taxon>
    </lineage>
</organism>
<accession>A0A8S5MQU9</accession>
<reference evidence="1" key="1">
    <citation type="journal article" date="2021" name="Proc. Natl. Acad. Sci. U.S.A.">
        <title>A Catalog of Tens of Thousands of Viruses from Human Metagenomes Reveals Hidden Associations with Chronic Diseases.</title>
        <authorList>
            <person name="Tisza M.J."/>
            <person name="Buck C.B."/>
        </authorList>
    </citation>
    <scope>NUCLEOTIDE SEQUENCE</scope>
    <source>
        <strain evidence="1">CtqED62</strain>
    </source>
</reference>